<name>A0A343W6H7_9ANNE</name>
<keyword evidence="13 16" id="KW-0496">Mitochondrion</keyword>
<dbReference type="GO" id="GO:0008137">
    <property type="term" value="F:NADH dehydrogenase (ubiquinone) activity"/>
    <property type="evidence" value="ECO:0007669"/>
    <property type="project" value="UniProtKB-UniRule"/>
</dbReference>
<feature type="transmembrane region" description="Helical" evidence="16">
    <location>
        <begin position="24"/>
        <end position="45"/>
    </location>
</feature>
<evidence type="ECO:0000256" key="3">
    <source>
        <dbReference type="ARBA" id="ARBA00012944"/>
    </source>
</evidence>
<sequence length="456" mass="50465">MLKIICPIILMLIMSLYINNKPNYLFSLFTSALIALSFISMTLLYNPLLSPVSSSLAAIDPMSSSLAVLSIWITALMFLASFNLASSSNKPELFASYTLFLCMILVLSFSVSNIIMFFIMFESSLIPTLLIILGWGYQPERLQAGMYLMMYTICASLPLLLSLMVLMNKSGHCMMLLSTISPWYCSPNMQTIWWLTLIMAFLVKMPIYFFHLWLPKAHVEAPIAGSMILAGILLKLGGYGILRISAMSPNSMFMMSPSINAVAMWGAVITSMICLRQTDVKSLIAYSSVGHMALVIAGSSLLSKWGWQGSIAMMIAHGLCSSCLFALANMTYESTSTRSMFLTKGLLSLFPAMSLWWFMLAITNMAAPPSINLFSEISLIFSCLWASPMYLITIGLCSFLAAAYSLILYTSVNHGTLPAALNAMNLLNSRNYLIIILHFMPIIMFMAAPDLITSWL</sequence>
<evidence type="ECO:0000256" key="8">
    <source>
        <dbReference type="ARBA" id="ARBA00022967"/>
    </source>
</evidence>
<comment type="catalytic activity">
    <reaction evidence="15 16">
        <text>a ubiquinone + NADH + 5 H(+)(in) = a ubiquinol + NAD(+) + 4 H(+)(out)</text>
        <dbReference type="Rhea" id="RHEA:29091"/>
        <dbReference type="Rhea" id="RHEA-COMP:9565"/>
        <dbReference type="Rhea" id="RHEA-COMP:9566"/>
        <dbReference type="ChEBI" id="CHEBI:15378"/>
        <dbReference type="ChEBI" id="CHEBI:16389"/>
        <dbReference type="ChEBI" id="CHEBI:17976"/>
        <dbReference type="ChEBI" id="CHEBI:57540"/>
        <dbReference type="ChEBI" id="CHEBI:57945"/>
        <dbReference type="EC" id="7.1.1.2"/>
    </reaction>
</comment>
<dbReference type="EMBL" id="KY753835">
    <property type="protein sequence ID" value="AVW86199.1"/>
    <property type="molecule type" value="Genomic_DNA"/>
</dbReference>
<evidence type="ECO:0000256" key="11">
    <source>
        <dbReference type="ARBA" id="ARBA00023027"/>
    </source>
</evidence>
<evidence type="ECO:0000256" key="14">
    <source>
        <dbReference type="ARBA" id="ARBA00023136"/>
    </source>
</evidence>
<evidence type="ECO:0000256" key="13">
    <source>
        <dbReference type="ARBA" id="ARBA00023128"/>
    </source>
</evidence>
<dbReference type="InterPro" id="IPR000260">
    <property type="entry name" value="NADH4_N"/>
</dbReference>
<gene>
    <name evidence="19" type="primary">ND4</name>
</gene>
<comment type="subcellular location">
    <subcellularLocation>
        <location evidence="1 16">Mitochondrion membrane</location>
        <topology evidence="1 16">Multi-pass membrane protein</topology>
    </subcellularLocation>
</comment>
<feature type="transmembrane region" description="Helical" evidence="16">
    <location>
        <begin position="307"/>
        <end position="328"/>
    </location>
</feature>
<feature type="transmembrane region" description="Helical" evidence="16">
    <location>
        <begin position="115"/>
        <end position="136"/>
    </location>
</feature>
<reference evidence="19" key="1">
    <citation type="journal article" date="2018" name="Mol. Phylogenet. Evol.">
        <title>Phylogeny, evolution and mitochondrial gene order rearrangement in scale worms (Aphroditiformia, Annelida).</title>
        <authorList>
            <person name="Zhang Y."/>
            <person name="Sun J."/>
            <person name="Rouse G.W."/>
            <person name="Wiklund H."/>
            <person name="Pleijel F."/>
            <person name="Watanabe H.K."/>
            <person name="Chen C."/>
            <person name="Qian P.-Y."/>
            <person name="Qiu J.-W."/>
        </authorList>
    </citation>
    <scope>NUCLEOTIDE SEQUENCE</scope>
</reference>
<keyword evidence="5 16" id="KW-0813">Transport</keyword>
<dbReference type="GO" id="GO:0042773">
    <property type="term" value="P:ATP synthesis coupled electron transport"/>
    <property type="evidence" value="ECO:0007669"/>
    <property type="project" value="InterPro"/>
</dbReference>
<feature type="domain" description="NADH:quinone oxidoreductase/Mrp antiporter transmembrane" evidence="17">
    <location>
        <begin position="113"/>
        <end position="398"/>
    </location>
</feature>
<feature type="transmembrane region" description="Helical" evidence="16">
    <location>
        <begin position="148"/>
        <end position="167"/>
    </location>
</feature>
<geneLocation type="mitochondrion" evidence="19"/>
<keyword evidence="14 16" id="KW-0472">Membrane</keyword>
<evidence type="ECO:0000256" key="12">
    <source>
        <dbReference type="ARBA" id="ARBA00023075"/>
    </source>
</evidence>
<keyword evidence="6 16" id="KW-0679">Respiratory chain</keyword>
<evidence type="ECO:0000259" key="18">
    <source>
        <dbReference type="Pfam" id="PF01059"/>
    </source>
</evidence>
<evidence type="ECO:0000259" key="17">
    <source>
        <dbReference type="Pfam" id="PF00361"/>
    </source>
</evidence>
<dbReference type="Pfam" id="PF00361">
    <property type="entry name" value="Proton_antipo_M"/>
    <property type="match status" value="1"/>
</dbReference>
<dbReference type="GO" id="GO:0003954">
    <property type="term" value="F:NADH dehydrogenase activity"/>
    <property type="evidence" value="ECO:0007669"/>
    <property type="project" value="TreeGrafter"/>
</dbReference>
<organism evidence="19">
    <name type="scientific">Iphione sp. YZ-2018</name>
    <dbReference type="NCBI Taxonomy" id="2153332"/>
    <lineage>
        <taxon>Eukaryota</taxon>
        <taxon>Metazoa</taxon>
        <taxon>Spiralia</taxon>
        <taxon>Lophotrochozoa</taxon>
        <taxon>Annelida</taxon>
        <taxon>Polychaeta</taxon>
        <taxon>Errantia</taxon>
        <taxon>Phyllodocida</taxon>
        <taxon>Iphionidae</taxon>
        <taxon>Iphione</taxon>
    </lineage>
</organism>
<evidence type="ECO:0000256" key="10">
    <source>
        <dbReference type="ARBA" id="ARBA00022989"/>
    </source>
</evidence>
<accession>A0A343W6H7</accession>
<proteinExistence type="inferred from homology"/>
<keyword evidence="8" id="KW-1278">Translocase</keyword>
<feature type="transmembrane region" description="Helical" evidence="16">
    <location>
        <begin position="92"/>
        <end position="109"/>
    </location>
</feature>
<dbReference type="Pfam" id="PF01059">
    <property type="entry name" value="Oxidored_q5_N"/>
    <property type="match status" value="1"/>
</dbReference>
<evidence type="ECO:0000256" key="15">
    <source>
        <dbReference type="ARBA" id="ARBA00049551"/>
    </source>
</evidence>
<feature type="transmembrane region" description="Helical" evidence="16">
    <location>
        <begin position="221"/>
        <end position="242"/>
    </location>
</feature>
<evidence type="ECO:0000313" key="19">
    <source>
        <dbReference type="EMBL" id="AVW86199.1"/>
    </source>
</evidence>
<feature type="domain" description="NADH:ubiquinone oxidoreductase chain 4 N-terminal" evidence="18">
    <location>
        <begin position="1"/>
        <end position="107"/>
    </location>
</feature>
<feature type="transmembrane region" description="Helical" evidence="16">
    <location>
        <begin position="432"/>
        <end position="452"/>
    </location>
</feature>
<evidence type="ECO:0000256" key="1">
    <source>
        <dbReference type="ARBA" id="ARBA00004225"/>
    </source>
</evidence>
<evidence type="ECO:0000256" key="2">
    <source>
        <dbReference type="ARBA" id="ARBA00009025"/>
    </source>
</evidence>
<keyword evidence="7 16" id="KW-0812">Transmembrane</keyword>
<feature type="transmembrane region" description="Helical" evidence="16">
    <location>
        <begin position="340"/>
        <end position="359"/>
    </location>
</feature>
<dbReference type="InterPro" id="IPR003918">
    <property type="entry name" value="NADH_UbQ_OxRdtase"/>
</dbReference>
<keyword evidence="10 16" id="KW-1133">Transmembrane helix</keyword>
<feature type="transmembrane region" description="Helical" evidence="16">
    <location>
        <begin position="254"/>
        <end position="275"/>
    </location>
</feature>
<feature type="transmembrane region" description="Helical" evidence="16">
    <location>
        <begin position="65"/>
        <end position="85"/>
    </location>
</feature>
<dbReference type="GO" id="GO:0015990">
    <property type="term" value="P:electron transport coupled proton transport"/>
    <property type="evidence" value="ECO:0007669"/>
    <property type="project" value="TreeGrafter"/>
</dbReference>
<keyword evidence="11 16" id="KW-0520">NAD</keyword>
<dbReference type="PRINTS" id="PR01437">
    <property type="entry name" value="NUOXDRDTASE4"/>
</dbReference>
<dbReference type="PANTHER" id="PTHR43507">
    <property type="entry name" value="NADH-UBIQUINONE OXIDOREDUCTASE CHAIN 4"/>
    <property type="match status" value="1"/>
</dbReference>
<dbReference type="InterPro" id="IPR001750">
    <property type="entry name" value="ND/Mrp_TM"/>
</dbReference>
<comment type="similarity">
    <text evidence="2 16">Belongs to the complex I subunit 4 family.</text>
</comment>
<dbReference type="PANTHER" id="PTHR43507:SF20">
    <property type="entry name" value="NADH-UBIQUINONE OXIDOREDUCTASE CHAIN 4"/>
    <property type="match status" value="1"/>
</dbReference>
<dbReference type="GO" id="GO:0048039">
    <property type="term" value="F:ubiquinone binding"/>
    <property type="evidence" value="ECO:0007669"/>
    <property type="project" value="TreeGrafter"/>
</dbReference>
<evidence type="ECO:0000256" key="5">
    <source>
        <dbReference type="ARBA" id="ARBA00022448"/>
    </source>
</evidence>
<evidence type="ECO:0000256" key="4">
    <source>
        <dbReference type="ARBA" id="ARBA00021006"/>
    </source>
</evidence>
<feature type="transmembrane region" description="Helical" evidence="16">
    <location>
        <begin position="391"/>
        <end position="412"/>
    </location>
</feature>
<protein>
    <recommendedName>
        <fullName evidence="4 16">NADH-ubiquinone oxidoreductase chain 4</fullName>
        <ecNumber evidence="3 16">7.1.1.2</ecNumber>
    </recommendedName>
</protein>
<evidence type="ECO:0000256" key="7">
    <source>
        <dbReference type="ARBA" id="ARBA00022692"/>
    </source>
</evidence>
<evidence type="ECO:0000256" key="16">
    <source>
        <dbReference type="RuleBase" id="RU003297"/>
    </source>
</evidence>
<keyword evidence="12 16" id="KW-0830">Ubiquinone</keyword>
<dbReference type="AlphaFoldDB" id="A0A343W6H7"/>
<evidence type="ECO:0000256" key="9">
    <source>
        <dbReference type="ARBA" id="ARBA00022982"/>
    </source>
</evidence>
<dbReference type="EC" id="7.1.1.2" evidence="3 16"/>
<feature type="transmembrane region" description="Helical" evidence="16">
    <location>
        <begin position="282"/>
        <end position="301"/>
    </location>
</feature>
<feature type="transmembrane region" description="Helical" evidence="16">
    <location>
        <begin position="192"/>
        <end position="214"/>
    </location>
</feature>
<evidence type="ECO:0000256" key="6">
    <source>
        <dbReference type="ARBA" id="ARBA00022660"/>
    </source>
</evidence>
<dbReference type="GO" id="GO:0031966">
    <property type="term" value="C:mitochondrial membrane"/>
    <property type="evidence" value="ECO:0007669"/>
    <property type="project" value="UniProtKB-SubCell"/>
</dbReference>
<comment type="function">
    <text evidence="16">Core subunit of the mitochondrial membrane respiratory chain NADH dehydrogenase (Complex I) which catalyzes electron transfer from NADH through the respiratory chain, using ubiquinone as an electron acceptor. Essential for the catalytic activity and assembly of complex I.</text>
</comment>
<keyword evidence="9 16" id="KW-0249">Electron transport</keyword>